<dbReference type="Proteomes" id="UP001183824">
    <property type="component" value="Unassembled WGS sequence"/>
</dbReference>
<dbReference type="RefSeq" id="WP_311713178.1">
    <property type="nucleotide sequence ID" value="NZ_JAVREZ010000002.1"/>
</dbReference>
<keyword evidence="1" id="KW-0812">Transmembrane</keyword>
<protein>
    <recommendedName>
        <fullName evidence="4">DUF4129 domain-containing protein</fullName>
    </recommendedName>
</protein>
<keyword evidence="1" id="KW-1133">Transmembrane helix</keyword>
<comment type="caution">
    <text evidence="2">The sequence shown here is derived from an EMBL/GenBank/DDBJ whole genome shotgun (WGS) entry which is preliminary data.</text>
</comment>
<feature type="transmembrane region" description="Helical" evidence="1">
    <location>
        <begin position="43"/>
        <end position="61"/>
    </location>
</feature>
<evidence type="ECO:0000313" key="2">
    <source>
        <dbReference type="EMBL" id="MDT0479808.1"/>
    </source>
</evidence>
<accession>A0ABU2V2M7</accession>
<keyword evidence="3" id="KW-1185">Reference proteome</keyword>
<dbReference type="EMBL" id="JAVREZ010000002">
    <property type="protein sequence ID" value="MDT0479808.1"/>
    <property type="molecule type" value="Genomic_DNA"/>
</dbReference>
<keyword evidence="1" id="KW-0472">Membrane</keyword>
<reference evidence="3" key="1">
    <citation type="submission" date="2023-07" db="EMBL/GenBank/DDBJ databases">
        <title>30 novel species of actinomycetes from the DSMZ collection.</title>
        <authorList>
            <person name="Nouioui I."/>
        </authorList>
    </citation>
    <scope>NUCLEOTIDE SEQUENCE [LARGE SCALE GENOMIC DNA]</scope>
    <source>
        <strain evidence="3">DSM 41640</strain>
    </source>
</reference>
<evidence type="ECO:0000256" key="1">
    <source>
        <dbReference type="SAM" id="Phobius"/>
    </source>
</evidence>
<sequence length="194" mass="22368">MSDITAVPAVDAGDQAPMIDLVKMRPEFKVESLPAATITRMDLLSLIITLVVGLTASFVAIGQARTQRVRQVEDVYVARYWSLLDRLGPRTLRGLDGHDLSKEEELAIRLYFRLSEDQADLRAQSWVSDDTWREWKGAISSQMSRSPFNRLWEETCEDSDAGRDYSFEHLRQLSRNADYDPRPTSPWRRWLHRA</sequence>
<proteinExistence type="predicted"/>
<gene>
    <name evidence="2" type="ORF">RNB18_06445</name>
</gene>
<name>A0ABU2V2M7_9ACTN</name>
<organism evidence="2 3">
    <name type="scientific">Streptomyces doebereineriae</name>
    <dbReference type="NCBI Taxonomy" id="3075528"/>
    <lineage>
        <taxon>Bacteria</taxon>
        <taxon>Bacillati</taxon>
        <taxon>Actinomycetota</taxon>
        <taxon>Actinomycetes</taxon>
        <taxon>Kitasatosporales</taxon>
        <taxon>Streptomycetaceae</taxon>
        <taxon>Streptomyces</taxon>
    </lineage>
</organism>
<evidence type="ECO:0000313" key="3">
    <source>
        <dbReference type="Proteomes" id="UP001183824"/>
    </source>
</evidence>
<evidence type="ECO:0008006" key="4">
    <source>
        <dbReference type="Google" id="ProtNLM"/>
    </source>
</evidence>